<evidence type="ECO:0000313" key="1">
    <source>
        <dbReference type="EMBL" id="MFC0679228.1"/>
    </source>
</evidence>
<sequence>MVVPTFGSLVWGVGVIAWPCEGGLPSLRKGRGMRREAVASASPCKDTAAMQEFQIVDATDLARAYAAADYAVELDGRTVALRVGEFATELESSLTARRYAFITAWNPASSPRAGRENEVADGQLRERLDGHGAKRIPAWAQAPDGRWREQGWMVLDLPAGDLDTLARDFGQAGTLQWARGEPVCLRMMMAAPMQAAEMPCVDWVE</sequence>
<dbReference type="Pfam" id="PF11697">
    <property type="entry name" value="DUF3293"/>
    <property type="match status" value="1"/>
</dbReference>
<dbReference type="InterPro" id="IPR021710">
    <property type="entry name" value="DUF3293"/>
</dbReference>
<dbReference type="EMBL" id="JBHLTG010000003">
    <property type="protein sequence ID" value="MFC0679228.1"/>
    <property type="molecule type" value="Genomic_DNA"/>
</dbReference>
<accession>A0ABV6RTK6</accession>
<name>A0ABV6RTK6_9GAMM</name>
<dbReference type="Proteomes" id="UP001589896">
    <property type="component" value="Unassembled WGS sequence"/>
</dbReference>
<organism evidence="1 2">
    <name type="scientific">Lysobacter korlensis</name>
    <dbReference type="NCBI Taxonomy" id="553636"/>
    <lineage>
        <taxon>Bacteria</taxon>
        <taxon>Pseudomonadati</taxon>
        <taxon>Pseudomonadota</taxon>
        <taxon>Gammaproteobacteria</taxon>
        <taxon>Lysobacterales</taxon>
        <taxon>Lysobacteraceae</taxon>
        <taxon>Lysobacter</taxon>
    </lineage>
</organism>
<evidence type="ECO:0000313" key="2">
    <source>
        <dbReference type="Proteomes" id="UP001589896"/>
    </source>
</evidence>
<keyword evidence="2" id="KW-1185">Reference proteome</keyword>
<gene>
    <name evidence="1" type="ORF">ACFFGH_15435</name>
</gene>
<protein>
    <submittedName>
        <fullName evidence="1">DUF3293 domain-containing protein</fullName>
    </submittedName>
</protein>
<comment type="caution">
    <text evidence="1">The sequence shown here is derived from an EMBL/GenBank/DDBJ whole genome shotgun (WGS) entry which is preliminary data.</text>
</comment>
<proteinExistence type="predicted"/>
<reference evidence="1 2" key="1">
    <citation type="submission" date="2024-09" db="EMBL/GenBank/DDBJ databases">
        <authorList>
            <person name="Sun Q."/>
            <person name="Mori K."/>
        </authorList>
    </citation>
    <scope>NUCLEOTIDE SEQUENCE [LARGE SCALE GENOMIC DNA]</scope>
    <source>
        <strain evidence="1 2">KCTC 23076</strain>
    </source>
</reference>